<dbReference type="HOGENOM" id="CLU_2307668_0_0_1"/>
<accession>D8PXR2</accession>
<dbReference type="InParanoid" id="D8PXR2"/>
<evidence type="ECO:0000313" key="1">
    <source>
        <dbReference type="EMBL" id="EFI99718.1"/>
    </source>
</evidence>
<organism evidence="2">
    <name type="scientific">Schizophyllum commune (strain H4-8 / FGSC 9210)</name>
    <name type="common">Split gill fungus</name>
    <dbReference type="NCBI Taxonomy" id="578458"/>
    <lineage>
        <taxon>Eukaryota</taxon>
        <taxon>Fungi</taxon>
        <taxon>Dikarya</taxon>
        <taxon>Basidiomycota</taxon>
        <taxon>Agaricomycotina</taxon>
        <taxon>Agaricomycetes</taxon>
        <taxon>Agaricomycetidae</taxon>
        <taxon>Agaricales</taxon>
        <taxon>Schizophyllaceae</taxon>
        <taxon>Schizophyllum</taxon>
    </lineage>
</organism>
<sequence length="100" mass="11368">MPDAYRLLPVSTHCIVTKMYIRCPVRGVLPTTEILVQRACWCARHRRVEAIYTSIIVRLMQLRLRRPGTHILRRAARGSCSAVARRRCSWSASMVSAAST</sequence>
<dbReference type="Proteomes" id="UP000007431">
    <property type="component" value="Unassembled WGS sequence"/>
</dbReference>
<name>D8PXR2_SCHCM</name>
<keyword evidence="2" id="KW-1185">Reference proteome</keyword>
<evidence type="ECO:0000313" key="2">
    <source>
        <dbReference type="Proteomes" id="UP000007431"/>
    </source>
</evidence>
<protein>
    <submittedName>
        <fullName evidence="1">Expressed protein</fullName>
    </submittedName>
</protein>
<gene>
    <name evidence="1" type="ORF">SCHCODRAFT_84861</name>
</gene>
<proteinExistence type="predicted"/>
<dbReference type="EMBL" id="GL377304">
    <property type="protein sequence ID" value="EFI99718.1"/>
    <property type="molecule type" value="Genomic_DNA"/>
</dbReference>
<reference evidence="1 2" key="1">
    <citation type="journal article" date="2010" name="Nat. Biotechnol.">
        <title>Genome sequence of the model mushroom Schizophyllum commune.</title>
        <authorList>
            <person name="Ohm R.A."/>
            <person name="de Jong J.F."/>
            <person name="Lugones L.G."/>
            <person name="Aerts A."/>
            <person name="Kothe E."/>
            <person name="Stajich J.E."/>
            <person name="de Vries R.P."/>
            <person name="Record E."/>
            <person name="Levasseur A."/>
            <person name="Baker S.E."/>
            <person name="Bartholomew K.A."/>
            <person name="Coutinho P.M."/>
            <person name="Erdmann S."/>
            <person name="Fowler T.J."/>
            <person name="Gathman A.C."/>
            <person name="Lombard V."/>
            <person name="Henrissat B."/>
            <person name="Knabe N."/>
            <person name="Kuees U."/>
            <person name="Lilly W.W."/>
            <person name="Lindquist E."/>
            <person name="Lucas S."/>
            <person name="Magnuson J.K."/>
            <person name="Piumi F."/>
            <person name="Raudaskoski M."/>
            <person name="Salamov A."/>
            <person name="Schmutz J."/>
            <person name="Schwarze F.W.M.R."/>
            <person name="vanKuyk P.A."/>
            <person name="Horton J.S."/>
            <person name="Grigoriev I.V."/>
            <person name="Woesten H.A.B."/>
        </authorList>
    </citation>
    <scope>NUCLEOTIDE SEQUENCE [LARGE SCALE GENOMIC DNA]</scope>
    <source>
        <strain evidence="2">H4-8 / FGSC 9210</strain>
    </source>
</reference>
<dbReference type="AlphaFoldDB" id="D8PXR2"/>